<sequence>MDERPRVRVTKAIGSCVVAATPIIIHQLTTGRTAKLVKLMWYNGQAADVILEIGSYAAGPPAALTRRLPRIKAIAGQHDGLSELECPEFEFEGDIGAQASAAGAGAAAVEVQATVEEVG</sequence>
<dbReference type="AlphaFoldDB" id="X1J2F2"/>
<evidence type="ECO:0000313" key="1">
    <source>
        <dbReference type="EMBL" id="GAH88157.1"/>
    </source>
</evidence>
<name>X1J2F2_9ZZZZ</name>
<gene>
    <name evidence="1" type="ORF">S03H2_63891</name>
</gene>
<reference evidence="1" key="1">
    <citation type="journal article" date="2014" name="Front. Microbiol.">
        <title>High frequency of phylogenetically diverse reductive dehalogenase-homologous genes in deep subseafloor sedimentary metagenomes.</title>
        <authorList>
            <person name="Kawai M."/>
            <person name="Futagami T."/>
            <person name="Toyoda A."/>
            <person name="Takaki Y."/>
            <person name="Nishi S."/>
            <person name="Hori S."/>
            <person name="Arai W."/>
            <person name="Tsubouchi T."/>
            <person name="Morono Y."/>
            <person name="Uchiyama I."/>
            <person name="Ito T."/>
            <person name="Fujiyama A."/>
            <person name="Inagaki F."/>
            <person name="Takami H."/>
        </authorList>
    </citation>
    <scope>NUCLEOTIDE SEQUENCE</scope>
    <source>
        <strain evidence="1">Expedition CK06-06</strain>
    </source>
</reference>
<protein>
    <submittedName>
        <fullName evidence="1">Uncharacterized protein</fullName>
    </submittedName>
</protein>
<comment type="caution">
    <text evidence="1">The sequence shown here is derived from an EMBL/GenBank/DDBJ whole genome shotgun (WGS) entry which is preliminary data.</text>
</comment>
<dbReference type="EMBL" id="BARU01041439">
    <property type="protein sequence ID" value="GAH88157.1"/>
    <property type="molecule type" value="Genomic_DNA"/>
</dbReference>
<organism evidence="1">
    <name type="scientific">marine sediment metagenome</name>
    <dbReference type="NCBI Taxonomy" id="412755"/>
    <lineage>
        <taxon>unclassified sequences</taxon>
        <taxon>metagenomes</taxon>
        <taxon>ecological metagenomes</taxon>
    </lineage>
</organism>
<accession>X1J2F2</accession>
<proteinExistence type="predicted"/>